<keyword evidence="4 8" id="KW-0732">Signal</keyword>
<feature type="transmembrane region" description="Helical" evidence="7">
    <location>
        <begin position="698"/>
        <end position="715"/>
    </location>
</feature>
<dbReference type="PANTHER" id="PTHR42693">
    <property type="entry name" value="ARYLSULFATASE FAMILY MEMBER"/>
    <property type="match status" value="1"/>
</dbReference>
<dbReference type="InterPro" id="IPR024607">
    <property type="entry name" value="Sulfatase_CS"/>
</dbReference>
<keyword evidence="11" id="KW-1185">Reference proteome</keyword>
<keyword evidence="6" id="KW-0106">Calcium</keyword>
<feature type="domain" description="Sulfatase N-terminal" evidence="9">
    <location>
        <begin position="31"/>
        <end position="363"/>
    </location>
</feature>
<comment type="caution">
    <text evidence="10">The sequence shown here is derived from an EMBL/GenBank/DDBJ whole genome shotgun (WGS) entry which is preliminary data.</text>
</comment>
<keyword evidence="7" id="KW-0812">Transmembrane</keyword>
<dbReference type="Proteomes" id="UP001595478">
    <property type="component" value="Unassembled WGS sequence"/>
</dbReference>
<evidence type="ECO:0000313" key="11">
    <source>
        <dbReference type="Proteomes" id="UP001595478"/>
    </source>
</evidence>
<keyword evidence="7" id="KW-0472">Membrane</keyword>
<keyword evidence="3" id="KW-0479">Metal-binding</keyword>
<proteinExistence type="inferred from homology"/>
<dbReference type="Pfam" id="PF00884">
    <property type="entry name" value="Sulfatase"/>
    <property type="match status" value="1"/>
</dbReference>
<feature type="signal peptide" evidence="8">
    <location>
        <begin position="1"/>
        <end position="24"/>
    </location>
</feature>
<dbReference type="InterPro" id="IPR000917">
    <property type="entry name" value="Sulfatase_N"/>
</dbReference>
<dbReference type="Gene3D" id="3.40.720.10">
    <property type="entry name" value="Alkaline Phosphatase, subunit A"/>
    <property type="match status" value="1"/>
</dbReference>
<keyword evidence="5" id="KW-0378">Hydrolase</keyword>
<dbReference type="CDD" id="cd16144">
    <property type="entry name" value="ARS_like"/>
    <property type="match status" value="1"/>
</dbReference>
<keyword evidence="7" id="KW-1133">Transmembrane helix</keyword>
<dbReference type="Gene3D" id="3.30.1120.10">
    <property type="match status" value="1"/>
</dbReference>
<evidence type="ECO:0000256" key="3">
    <source>
        <dbReference type="ARBA" id="ARBA00022723"/>
    </source>
</evidence>
<evidence type="ECO:0000313" key="10">
    <source>
        <dbReference type="EMBL" id="MFC3123102.1"/>
    </source>
</evidence>
<dbReference type="InterPro" id="IPR050738">
    <property type="entry name" value="Sulfatase"/>
</dbReference>
<evidence type="ECO:0000256" key="4">
    <source>
        <dbReference type="ARBA" id="ARBA00022729"/>
    </source>
</evidence>
<organism evidence="10 11">
    <name type="scientific">Agaribacter flavus</name>
    <dbReference type="NCBI Taxonomy" id="1902781"/>
    <lineage>
        <taxon>Bacteria</taxon>
        <taxon>Pseudomonadati</taxon>
        <taxon>Pseudomonadota</taxon>
        <taxon>Gammaproteobacteria</taxon>
        <taxon>Alteromonadales</taxon>
        <taxon>Alteromonadaceae</taxon>
        <taxon>Agaribacter</taxon>
    </lineage>
</organism>
<evidence type="ECO:0000256" key="6">
    <source>
        <dbReference type="ARBA" id="ARBA00022837"/>
    </source>
</evidence>
<evidence type="ECO:0000259" key="9">
    <source>
        <dbReference type="Pfam" id="PF00884"/>
    </source>
</evidence>
<comment type="similarity">
    <text evidence="2">Belongs to the sulfatase family.</text>
</comment>
<protein>
    <submittedName>
        <fullName evidence="10">Sulfatase-like hydrolase/transferase</fullName>
    </submittedName>
</protein>
<evidence type="ECO:0000256" key="8">
    <source>
        <dbReference type="SAM" id="SignalP"/>
    </source>
</evidence>
<dbReference type="RefSeq" id="WP_376921220.1">
    <property type="nucleotide sequence ID" value="NZ_JBHRSW010000047.1"/>
</dbReference>
<dbReference type="SUPFAM" id="SSF53649">
    <property type="entry name" value="Alkaline phosphatase-like"/>
    <property type="match status" value="1"/>
</dbReference>
<gene>
    <name evidence="10" type="ORF">ACFOHL_15885</name>
</gene>
<sequence length="725" mass="80783">MKHKKIMKSIACILLIAKCAIGFAEIKHEMPNIVFMLADDLGWNDTSLYNENRFYETPNIQRLAEIGVKFTRSYTNSPLCSPTRASILTGQTPARHGSTEPAHGSETVRLTPSVNRTAASFRKSVKPLTVTRLNTNIPTLSRLLKERDYQTAHFGKWHLGAEPYSPLEHGFDVDIPHYEGSGPSGGYLAPWRFAPNLAMKEKGEHIDIRLAKEASDWIKSVHNDGPFYLNFWTFSVHSPFNAQAELVREFEKKQTSVNSQQSAVYAAMVKHFDDSIGILLDTLEKENLLDSTIIVFTSDNGGNHYGKVDGLRPTSNLPLSYGKASNYEGGIRVPTVIYWPNLHNQPHTVDTPIQSVDFFPTLLNGLAISWPSSHVIDGRDIRPLIAGDILDESPVFTYFPAEPSVPGWLPPSASVILNGWKLIKTFHYGQPSGDLFHLFDLNTDFGEMTNLADVLPDKVQELDRLIEQHLIDSFAVLPRQNENYIEGSFDYTQIGLPSEQFSLVSERKVSSLSLSKYSSTATSNEDVYINLHSGNASDLSHIHFEQFLGPEITMEQTSFDTLKFTAPEVYVETYIGIAISSDSDMNPVRHYTKISPVEIAPTIQVLPETQEIAKGDTLVLQVDAQDLNQELLKLSVSASLRNLDLKEAPLRGTYSIPIPSDTSASELSLTFSVSDGNQDASTSVTVAIKEPCSGGTMAPQYIVLFLFWIMALVSFREITRRQMCR</sequence>
<reference evidence="11" key="1">
    <citation type="journal article" date="2019" name="Int. J. Syst. Evol. Microbiol.">
        <title>The Global Catalogue of Microorganisms (GCM) 10K type strain sequencing project: providing services to taxonomists for standard genome sequencing and annotation.</title>
        <authorList>
            <consortium name="The Broad Institute Genomics Platform"/>
            <consortium name="The Broad Institute Genome Sequencing Center for Infectious Disease"/>
            <person name="Wu L."/>
            <person name="Ma J."/>
        </authorList>
    </citation>
    <scope>NUCLEOTIDE SEQUENCE [LARGE SCALE GENOMIC DNA]</scope>
    <source>
        <strain evidence="11">KCTC 52473</strain>
    </source>
</reference>
<evidence type="ECO:0000256" key="7">
    <source>
        <dbReference type="SAM" id="Phobius"/>
    </source>
</evidence>
<name>A0ABV7FXU7_9ALTE</name>
<comment type="cofactor">
    <cofactor evidence="1">
        <name>Ca(2+)</name>
        <dbReference type="ChEBI" id="CHEBI:29108"/>
    </cofactor>
</comment>
<dbReference type="EMBL" id="JBHRSW010000047">
    <property type="protein sequence ID" value="MFC3123102.1"/>
    <property type="molecule type" value="Genomic_DNA"/>
</dbReference>
<evidence type="ECO:0000256" key="2">
    <source>
        <dbReference type="ARBA" id="ARBA00008779"/>
    </source>
</evidence>
<dbReference type="PROSITE" id="PS00523">
    <property type="entry name" value="SULFATASE_1"/>
    <property type="match status" value="1"/>
</dbReference>
<feature type="chain" id="PRO_5047106145" evidence="8">
    <location>
        <begin position="25"/>
        <end position="725"/>
    </location>
</feature>
<accession>A0ABV7FXU7</accession>
<dbReference type="PANTHER" id="PTHR42693:SF42">
    <property type="entry name" value="ARYLSULFATASE G"/>
    <property type="match status" value="1"/>
</dbReference>
<dbReference type="InterPro" id="IPR017850">
    <property type="entry name" value="Alkaline_phosphatase_core_sf"/>
</dbReference>
<evidence type="ECO:0000256" key="1">
    <source>
        <dbReference type="ARBA" id="ARBA00001913"/>
    </source>
</evidence>
<evidence type="ECO:0000256" key="5">
    <source>
        <dbReference type="ARBA" id="ARBA00022801"/>
    </source>
</evidence>